<comment type="caution">
    <text evidence="2">The sequence shown here is derived from an EMBL/GenBank/DDBJ whole genome shotgun (WGS) entry which is preliminary data.</text>
</comment>
<feature type="compositionally biased region" description="Basic and acidic residues" evidence="1">
    <location>
        <begin position="90"/>
        <end position="108"/>
    </location>
</feature>
<feature type="region of interest" description="Disordered" evidence="1">
    <location>
        <begin position="1"/>
        <end position="21"/>
    </location>
</feature>
<feature type="compositionally biased region" description="Polar residues" evidence="1">
    <location>
        <begin position="110"/>
        <end position="120"/>
    </location>
</feature>
<proteinExistence type="predicted"/>
<feature type="region of interest" description="Disordered" evidence="1">
    <location>
        <begin position="63"/>
        <end position="213"/>
    </location>
</feature>
<evidence type="ECO:0000313" key="3">
    <source>
        <dbReference type="Proteomes" id="UP000317650"/>
    </source>
</evidence>
<organism evidence="2 3">
    <name type="scientific">Musa balbisiana</name>
    <name type="common">Banana</name>
    <dbReference type="NCBI Taxonomy" id="52838"/>
    <lineage>
        <taxon>Eukaryota</taxon>
        <taxon>Viridiplantae</taxon>
        <taxon>Streptophyta</taxon>
        <taxon>Embryophyta</taxon>
        <taxon>Tracheophyta</taxon>
        <taxon>Spermatophyta</taxon>
        <taxon>Magnoliopsida</taxon>
        <taxon>Liliopsida</taxon>
        <taxon>Zingiberales</taxon>
        <taxon>Musaceae</taxon>
        <taxon>Musa</taxon>
    </lineage>
</organism>
<reference evidence="2 3" key="1">
    <citation type="journal article" date="2019" name="Nat. Plants">
        <title>Genome sequencing of Musa balbisiana reveals subgenome evolution and function divergence in polyploid bananas.</title>
        <authorList>
            <person name="Yao X."/>
        </authorList>
    </citation>
    <scope>NUCLEOTIDE SEQUENCE [LARGE SCALE GENOMIC DNA]</scope>
    <source>
        <strain evidence="3">cv. DH-PKW</strain>
        <tissue evidence="2">Leaves</tissue>
    </source>
</reference>
<gene>
    <name evidence="2" type="ORF">C4D60_Mb01t19360</name>
</gene>
<evidence type="ECO:0000313" key="2">
    <source>
        <dbReference type="EMBL" id="THU63772.1"/>
    </source>
</evidence>
<dbReference type="PANTHER" id="PTHR34572">
    <property type="entry name" value="GOLGIN FAMILY A PROTEIN"/>
    <property type="match status" value="1"/>
</dbReference>
<feature type="compositionally biased region" description="Polar residues" evidence="1">
    <location>
        <begin position="179"/>
        <end position="194"/>
    </location>
</feature>
<evidence type="ECO:0000256" key="1">
    <source>
        <dbReference type="SAM" id="MobiDB-lite"/>
    </source>
</evidence>
<dbReference type="AlphaFoldDB" id="A0A4S8JQD8"/>
<keyword evidence="3" id="KW-1185">Reference proteome</keyword>
<dbReference type="Proteomes" id="UP000317650">
    <property type="component" value="Chromosome 1"/>
</dbReference>
<protein>
    <submittedName>
        <fullName evidence="2">Uncharacterized protein</fullName>
    </submittedName>
</protein>
<accession>A0A4S8JQD8</accession>
<dbReference type="EMBL" id="PYDT01000004">
    <property type="protein sequence ID" value="THU63772.1"/>
    <property type="molecule type" value="Genomic_DNA"/>
</dbReference>
<sequence length="213" mass="23168">MEGVGARLGRSSTRYGPATVFSGPVRKWKKRWVPLSHPSSSASSAASANGARSHLLLYKWAPVSSPANGAPHPEEPPPRKFRFVPISVIEEQKQEAAEKLDDKNKPNEADPSSQPTQNGSSEKKPDMNDVAMEEAQASDKDDDINQTSLDLNLGFKATDGDLETKSRNTKQDEGDQPVKASTSDGAETKTTTNSETHKKLKRKAVTPDLEMRA</sequence>
<name>A0A4S8JQD8_MUSBA</name>
<dbReference type="PANTHER" id="PTHR34572:SF1">
    <property type="entry name" value="GOLGIN FAMILY A PROTEIN"/>
    <property type="match status" value="1"/>
</dbReference>
<feature type="compositionally biased region" description="Basic and acidic residues" evidence="1">
    <location>
        <begin position="158"/>
        <end position="173"/>
    </location>
</feature>